<sequence length="426" mass="47153">MDGCYNDILAPLILAIMVANGHPLTLDEIVDSLMDVINSQTDFAGVSENLGHKMSWTAGKQRNRTHVAMSVRHCGCGCDVVKSAKESTFPGIIMASGSRRSTKEFDFNLLCETFAEICPDFRDGPGTYMTESLDFANRVIFELGPRMRQLKQSGRDQMWRLVFNGGGCVYIYTYTFQKPISGQPRLGGGKLYLTLKQAGLLAVRKICALLPVYHDPRHKILLTPLARVVFDPPNIQKIASALSNLLGTRVDCSEVVRAVISSCQSDGFHLEHSQSHIALVAVGATTRDFGERKKQRRKTVKQCTNQGKIFDLNQYKIYARFSKMSDQIAAEPPLPDPDPPKEKPPARIRNVSEVLRSIAKSIDDPLSGETINMKFKAPSNPEKKEEVQDMPISMDVRLQGTSMDRMRSKLMAPGQGQSSGWSAGGL</sequence>
<dbReference type="EMBL" id="JAMKOV010000015">
    <property type="protein sequence ID" value="KAI8036795.1"/>
    <property type="molecule type" value="Genomic_DNA"/>
</dbReference>
<reference evidence="1" key="1">
    <citation type="journal article" date="2023" name="Genome Biol. Evol.">
        <title>Long-read-based Genome Assembly of Drosophila gunungcola Reveals Fewer Chemosensory Genes in Flower-breeding Species.</title>
        <authorList>
            <person name="Negi A."/>
            <person name="Liao B.Y."/>
            <person name="Yeh S.D."/>
        </authorList>
    </citation>
    <scope>NUCLEOTIDE SEQUENCE</scope>
    <source>
        <strain evidence="1">Sukarami</strain>
    </source>
</reference>
<gene>
    <name evidence="1" type="ORF">M5D96_010596</name>
</gene>
<accession>A0A9P9YHE3</accession>
<comment type="caution">
    <text evidence="1">The sequence shown here is derived from an EMBL/GenBank/DDBJ whole genome shotgun (WGS) entry which is preliminary data.</text>
</comment>
<dbReference type="Proteomes" id="UP001059596">
    <property type="component" value="Unassembled WGS sequence"/>
</dbReference>
<evidence type="ECO:0000313" key="2">
    <source>
        <dbReference type="Proteomes" id="UP001059596"/>
    </source>
</evidence>
<name>A0A9P9YHE3_9MUSC</name>
<organism evidence="1 2">
    <name type="scientific">Drosophila gunungcola</name>
    <name type="common">fruit fly</name>
    <dbReference type="NCBI Taxonomy" id="103775"/>
    <lineage>
        <taxon>Eukaryota</taxon>
        <taxon>Metazoa</taxon>
        <taxon>Ecdysozoa</taxon>
        <taxon>Arthropoda</taxon>
        <taxon>Hexapoda</taxon>
        <taxon>Insecta</taxon>
        <taxon>Pterygota</taxon>
        <taxon>Neoptera</taxon>
        <taxon>Endopterygota</taxon>
        <taxon>Diptera</taxon>
        <taxon>Brachycera</taxon>
        <taxon>Muscomorpha</taxon>
        <taxon>Ephydroidea</taxon>
        <taxon>Drosophilidae</taxon>
        <taxon>Drosophila</taxon>
        <taxon>Sophophora</taxon>
    </lineage>
</organism>
<dbReference type="AlphaFoldDB" id="A0A9P9YHE3"/>
<keyword evidence="2" id="KW-1185">Reference proteome</keyword>
<protein>
    <submittedName>
        <fullName evidence="1">Uncharacterized protein</fullName>
    </submittedName>
</protein>
<proteinExistence type="predicted"/>
<evidence type="ECO:0000313" key="1">
    <source>
        <dbReference type="EMBL" id="KAI8036795.1"/>
    </source>
</evidence>